<feature type="transmembrane region" description="Helical" evidence="2">
    <location>
        <begin position="12"/>
        <end position="32"/>
    </location>
</feature>
<dbReference type="OrthoDB" id="3264966at2"/>
<evidence type="ECO:0000256" key="1">
    <source>
        <dbReference type="SAM" id="MobiDB-lite"/>
    </source>
</evidence>
<keyword evidence="2" id="KW-1133">Transmembrane helix</keyword>
<dbReference type="AlphaFoldDB" id="A0A4V3WT57"/>
<accession>A0A4V3WT57</accession>
<reference evidence="3 5" key="1">
    <citation type="submission" date="2019-04" db="EMBL/GenBank/DDBJ databases">
        <authorList>
            <person name="Jiang L."/>
        </authorList>
    </citation>
    <scope>NUCLEOTIDE SEQUENCE [LARGE SCALE GENOMIC DNA]</scope>
    <source>
        <strain evidence="3 5">YIM 131853</strain>
    </source>
</reference>
<evidence type="ECO:0000256" key="2">
    <source>
        <dbReference type="SAM" id="Phobius"/>
    </source>
</evidence>
<keyword evidence="2" id="KW-0472">Membrane</keyword>
<feature type="region of interest" description="Disordered" evidence="1">
    <location>
        <begin position="357"/>
        <end position="396"/>
    </location>
</feature>
<evidence type="ECO:0000313" key="5">
    <source>
        <dbReference type="Proteomes" id="UP000309133"/>
    </source>
</evidence>
<sequence>MANRALVITGRVTSGVVALGAAFVLIAGASVLPLPTLDTSAEGVEITPVSVGQERVCPGPLLRLGDANGQGATTVNAFGAANMVSSSGAATLTPSPLQDVDVVSSQSGQTSALLSSTTATVASDLLSGAQAQTAFESDAFGLAAISCNEGGATSWIVAGATDTGRTSLLLLANPSPVPATVDIYLYGVEGPVEAGGLSQLIIAPHTQRVLPLSGYAPGDAQLAMRIDSTGGLISATLEQSIVRGLEPGGVDLVGPSATPSRTQIIPGVRVATSAARDQRAQVGGSQDVETTLRVMVPGADNATVTVGVTGDTADALGTSLEVTARSGTVTDILLPGLTDGTYTVTAKSNVPIVTAVRASVVSPPDDSSSESDDEEEEDEEETTVSQGGELVSGSGADVTIVDGERIDLAWFASASELEEDTTFAVAGGPAPRLSLVNSGDADTSVTLTAADGTAQEIAVPAGGAVSVDVGVTFYTLSNVASVRGAVSFQGDGALASYPVRQANPLATPLTVYH</sequence>
<organism evidence="3 5">
    <name type="scientific">Naasia lichenicola</name>
    <dbReference type="NCBI Taxonomy" id="2565933"/>
    <lineage>
        <taxon>Bacteria</taxon>
        <taxon>Bacillati</taxon>
        <taxon>Actinomycetota</taxon>
        <taxon>Actinomycetes</taxon>
        <taxon>Micrococcales</taxon>
        <taxon>Microbacteriaceae</taxon>
        <taxon>Naasia</taxon>
    </lineage>
</organism>
<proteinExistence type="predicted"/>
<keyword evidence="2" id="KW-0812">Transmembrane</keyword>
<dbReference type="RefSeq" id="WP_136427084.1">
    <property type="nucleotide sequence ID" value="NZ_SSSM01000003.1"/>
</dbReference>
<comment type="caution">
    <text evidence="3">The sequence shown here is derived from an EMBL/GenBank/DDBJ whole genome shotgun (WGS) entry which is preliminary data.</text>
</comment>
<name>A0A4V3WT57_9MICO</name>
<dbReference type="InterPro" id="IPR043777">
    <property type="entry name" value="DUF5719"/>
</dbReference>
<dbReference type="Proteomes" id="UP000309133">
    <property type="component" value="Unassembled WGS sequence"/>
</dbReference>
<feature type="compositionally biased region" description="Acidic residues" evidence="1">
    <location>
        <begin position="367"/>
        <end position="382"/>
    </location>
</feature>
<gene>
    <name evidence="4" type="ORF">E6C64_07945</name>
    <name evidence="3" type="ORF">E6C64_08800</name>
</gene>
<keyword evidence="5" id="KW-1185">Reference proteome</keyword>
<dbReference type="EMBL" id="SSSM01000004">
    <property type="protein sequence ID" value="THG30727.1"/>
    <property type="molecule type" value="Genomic_DNA"/>
</dbReference>
<evidence type="ECO:0008006" key="6">
    <source>
        <dbReference type="Google" id="ProtNLM"/>
    </source>
</evidence>
<evidence type="ECO:0000313" key="4">
    <source>
        <dbReference type="EMBL" id="THG31964.1"/>
    </source>
</evidence>
<evidence type="ECO:0000313" key="3">
    <source>
        <dbReference type="EMBL" id="THG30727.1"/>
    </source>
</evidence>
<protein>
    <recommendedName>
        <fullName evidence="6">Large extracellular alpha-helical protein</fullName>
    </recommendedName>
</protein>
<dbReference type="EMBL" id="SSSM01000003">
    <property type="protein sequence ID" value="THG31964.1"/>
    <property type="molecule type" value="Genomic_DNA"/>
</dbReference>
<dbReference type="Pfam" id="PF18986">
    <property type="entry name" value="DUF5719"/>
    <property type="match status" value="1"/>
</dbReference>